<dbReference type="Proteomes" id="UP001603857">
    <property type="component" value="Unassembled WGS sequence"/>
</dbReference>
<gene>
    <name evidence="2" type="ORF">Fmac_011666</name>
</gene>
<dbReference type="InterPro" id="IPR006527">
    <property type="entry name" value="F-box-assoc_dom_typ1"/>
</dbReference>
<organism evidence="2 3">
    <name type="scientific">Flemingia macrophylla</name>
    <dbReference type="NCBI Taxonomy" id="520843"/>
    <lineage>
        <taxon>Eukaryota</taxon>
        <taxon>Viridiplantae</taxon>
        <taxon>Streptophyta</taxon>
        <taxon>Embryophyta</taxon>
        <taxon>Tracheophyta</taxon>
        <taxon>Spermatophyta</taxon>
        <taxon>Magnoliopsida</taxon>
        <taxon>eudicotyledons</taxon>
        <taxon>Gunneridae</taxon>
        <taxon>Pentapetalae</taxon>
        <taxon>rosids</taxon>
        <taxon>fabids</taxon>
        <taxon>Fabales</taxon>
        <taxon>Fabaceae</taxon>
        <taxon>Papilionoideae</taxon>
        <taxon>50 kb inversion clade</taxon>
        <taxon>NPAAA clade</taxon>
        <taxon>indigoferoid/millettioid clade</taxon>
        <taxon>Phaseoleae</taxon>
        <taxon>Flemingia</taxon>
    </lineage>
</organism>
<dbReference type="Pfam" id="PF07734">
    <property type="entry name" value="FBA_1"/>
    <property type="match status" value="1"/>
</dbReference>
<evidence type="ECO:0000259" key="1">
    <source>
        <dbReference type="Pfam" id="PF07734"/>
    </source>
</evidence>
<dbReference type="NCBIfam" id="TIGR01640">
    <property type="entry name" value="F_box_assoc_1"/>
    <property type="match status" value="1"/>
</dbReference>
<evidence type="ECO:0000313" key="2">
    <source>
        <dbReference type="EMBL" id="KAL2337220.1"/>
    </source>
</evidence>
<dbReference type="PANTHER" id="PTHR31672:SF13">
    <property type="entry name" value="F-BOX PROTEIN CPR30-LIKE"/>
    <property type="match status" value="1"/>
</dbReference>
<comment type="caution">
    <text evidence="2">The sequence shown here is derived from an EMBL/GenBank/DDBJ whole genome shotgun (WGS) entry which is preliminary data.</text>
</comment>
<feature type="domain" description="F-box associated beta-propeller type 1" evidence="1">
    <location>
        <begin position="69"/>
        <end position="291"/>
    </location>
</feature>
<dbReference type="InterPro" id="IPR017451">
    <property type="entry name" value="F-box-assoc_interact_dom"/>
</dbReference>
<dbReference type="EMBL" id="JBGMDY010000004">
    <property type="protein sequence ID" value="KAL2337220.1"/>
    <property type="molecule type" value="Genomic_DNA"/>
</dbReference>
<dbReference type="AlphaFoldDB" id="A0ABD1MQ64"/>
<dbReference type="PANTHER" id="PTHR31672">
    <property type="entry name" value="BNACNNG10540D PROTEIN"/>
    <property type="match status" value="1"/>
</dbReference>
<dbReference type="InterPro" id="IPR050796">
    <property type="entry name" value="SCF_F-box_component"/>
</dbReference>
<reference evidence="2 3" key="1">
    <citation type="submission" date="2024-08" db="EMBL/GenBank/DDBJ databases">
        <title>Insights into the chromosomal genome structure of Flemingia macrophylla.</title>
        <authorList>
            <person name="Ding Y."/>
            <person name="Zhao Y."/>
            <person name="Bi W."/>
            <person name="Wu M."/>
            <person name="Zhao G."/>
            <person name="Gong Y."/>
            <person name="Li W."/>
            <person name="Zhang P."/>
        </authorList>
    </citation>
    <scope>NUCLEOTIDE SEQUENCE [LARGE SCALE GENOMIC DNA]</scope>
    <source>
        <strain evidence="2">DYQJB</strain>
        <tissue evidence="2">Leaf</tissue>
    </source>
</reference>
<keyword evidence="3" id="KW-1185">Reference proteome</keyword>
<evidence type="ECO:0000313" key="3">
    <source>
        <dbReference type="Proteomes" id="UP001603857"/>
    </source>
</evidence>
<proteinExistence type="predicted"/>
<accession>A0ABD1MQ64</accession>
<sequence length="315" mass="35584">MLSKDDDDSSILLWQQVPEGLPNLSLISGERFEKNVKLDWPPPCLQEDVKFIKILDQCVNGTIGLVSKHRYGDENVVLWNPTTKQFKVIPTARLSQGLGTGFSFSLNIPGFWYDHVNDDYKLLQKASRFKHDTRDIEYSWQVYSLKGNSRAKLDLDTISASQICKPMTSVVNLKGSLYWWGTKRSNIGREDDQLISFDTNNEMFRTPIGCPAKFDFMNRYLMVLNGSIAMISNHLWSNCLDISILGEDGVKESWTKLFTIGPLPSFALPIGVGSKGDIFFIKEDGEVGCFGLKTQMSKETGIKGVYSYSKIIAYK</sequence>
<name>A0ABD1MQ64_9FABA</name>
<protein>
    <recommendedName>
        <fullName evidence="1">F-box associated beta-propeller type 1 domain-containing protein</fullName>
    </recommendedName>
</protein>